<evidence type="ECO:0000256" key="1">
    <source>
        <dbReference type="SAM" id="Coils"/>
    </source>
</evidence>
<feature type="domain" description="Helicase HerA-like C-terminal" evidence="2">
    <location>
        <begin position="10"/>
        <end position="494"/>
    </location>
</feature>
<evidence type="ECO:0000313" key="4">
    <source>
        <dbReference type="Proteomes" id="UP000611629"/>
    </source>
</evidence>
<keyword evidence="1" id="KW-0175">Coiled coil</keyword>
<feature type="coiled-coil region" evidence="1">
    <location>
        <begin position="416"/>
        <end position="462"/>
    </location>
</feature>
<proteinExistence type="predicted"/>
<protein>
    <submittedName>
        <fullName evidence="3">DUF853 family protein</fullName>
    </submittedName>
</protein>
<dbReference type="InterPro" id="IPR027417">
    <property type="entry name" value="P-loop_NTPase"/>
</dbReference>
<dbReference type="InterPro" id="IPR051162">
    <property type="entry name" value="T4SS_component"/>
</dbReference>
<name>A0A974GXF0_SEDHY</name>
<accession>A0A974GXF0</accession>
<dbReference type="Proteomes" id="UP000611629">
    <property type="component" value="Unassembled WGS sequence"/>
</dbReference>
<gene>
    <name evidence="3" type="ORF">HZF24_15405</name>
</gene>
<evidence type="ECO:0000259" key="2">
    <source>
        <dbReference type="Pfam" id="PF05872"/>
    </source>
</evidence>
<dbReference type="SUPFAM" id="SSF52540">
    <property type="entry name" value="P-loop containing nucleoside triphosphate hydrolases"/>
    <property type="match status" value="1"/>
</dbReference>
<dbReference type="EMBL" id="JACBNQ010000023">
    <property type="protein sequence ID" value="NYB75534.1"/>
    <property type="molecule type" value="Genomic_DNA"/>
</dbReference>
<evidence type="ECO:0000313" key="3">
    <source>
        <dbReference type="EMBL" id="NYB75534.1"/>
    </source>
</evidence>
<dbReference type="Pfam" id="PF05872">
    <property type="entry name" value="HerA_C"/>
    <property type="match status" value="1"/>
</dbReference>
<reference evidence="3" key="1">
    <citation type="submission" date="2020-07" db="EMBL/GenBank/DDBJ databases">
        <title>Genomic analysis of a strain of Sedimentibacter Hydroxybenzoicus DSM7310.</title>
        <authorList>
            <person name="Ma S."/>
        </authorList>
    </citation>
    <scope>NUCLEOTIDE SEQUENCE</scope>
    <source>
        <strain evidence="3">DSM 7310</strain>
    </source>
</reference>
<dbReference type="PANTHER" id="PTHR30121">
    <property type="entry name" value="UNCHARACTERIZED PROTEIN YJGR-RELATED"/>
    <property type="match status" value="1"/>
</dbReference>
<dbReference type="RefSeq" id="WP_179239240.1">
    <property type="nucleotide sequence ID" value="NZ_JACBNQ010000023.1"/>
</dbReference>
<dbReference type="InterPro" id="IPR033186">
    <property type="entry name" value="HerA_C"/>
</dbReference>
<organism evidence="3 4">
    <name type="scientific">Sedimentibacter hydroxybenzoicus DSM 7310</name>
    <dbReference type="NCBI Taxonomy" id="1123245"/>
    <lineage>
        <taxon>Bacteria</taxon>
        <taxon>Bacillati</taxon>
        <taxon>Bacillota</taxon>
        <taxon>Tissierellia</taxon>
        <taxon>Sedimentibacter</taxon>
    </lineage>
</organism>
<dbReference type="Gene3D" id="3.40.50.300">
    <property type="entry name" value="P-loop containing nucleotide triphosphate hydrolases"/>
    <property type="match status" value="2"/>
</dbReference>
<sequence length="496" mass="56240">MFKDNKVWIGKSDKRIYLEPKMANRHGLVAGATGTGKTITLKVMAESFSEMGVPVFLSDIKGDLASLASPGTDNENMQERIKRLEIDNFTYKSSPVQFWDIYGENGLPLRTTISEMGPILLSRILDLNDTQSGILNIVFRVADENGLLLLDLKDLRSMVQYVGDNAKELTLKYGNITTQSVGAILRSLMVLEDQGGNFFFGEPELDFNDWMKVAGDGRGYINILHSSKLFLNPALYSTFLLWMLSELFENLPEEGDLEQPKMVFFFDEAHLLFDNAPKVLLNKIEQVVRLIRSKGVGVYFVTQNPRDLPDEILGQLGNRIQHALRAYTPADRKKVVTAAETFRTNPAFDTVQAITELETGEALISCLDEKGSPCIVERGFILPPQSKFGTIDDYLRKQIITSSPLYYKYDKEIDRESAYEMLIKRNEREMEELKLQKERLELEKIKAKEAKELEKLRNKKSNRLTPVERVTNSAMSAIGREIGRSLMRGVLGSLRR</sequence>
<dbReference type="PANTHER" id="PTHR30121:SF6">
    <property type="entry name" value="SLR6007 PROTEIN"/>
    <property type="match status" value="1"/>
</dbReference>
<comment type="caution">
    <text evidence="3">The sequence shown here is derived from an EMBL/GenBank/DDBJ whole genome shotgun (WGS) entry which is preliminary data.</text>
</comment>
<keyword evidence="4" id="KW-1185">Reference proteome</keyword>
<dbReference type="AlphaFoldDB" id="A0A974GXF0"/>